<feature type="compositionally biased region" description="Low complexity" evidence="1">
    <location>
        <begin position="25"/>
        <end position="38"/>
    </location>
</feature>
<dbReference type="Pfam" id="PF12461">
    <property type="entry name" value="DUF3688"/>
    <property type="match status" value="1"/>
</dbReference>
<dbReference type="PATRIC" id="fig|273035.7.peg.1694"/>
<dbReference type="AlphaFoldDB" id="A0A0K2JIK8"/>
<dbReference type="NCBIfam" id="NF038029">
    <property type="entry name" value="LP_plasma"/>
    <property type="match status" value="1"/>
</dbReference>
<dbReference type="Proteomes" id="UP000062963">
    <property type="component" value="Chromosome"/>
</dbReference>
<dbReference type="PROSITE" id="PS51257">
    <property type="entry name" value="PROKAR_LIPOPROTEIN"/>
    <property type="match status" value="1"/>
</dbReference>
<evidence type="ECO:0000256" key="1">
    <source>
        <dbReference type="SAM" id="MobiDB-lite"/>
    </source>
</evidence>
<dbReference type="KEGG" id="skn:SKUN_001375"/>
<sequence length="153" mass="18085">MKKWISILGTIVLTATSTTTLISCNKENNNENEGNNKPKPSPKPSYNTQQPPENSNWKLIDKNDRENEFLKPNNKWYFYVRQFGSEYKYEKFYFDDNFIKNQNTHWQHLKNGTDFIWKNNSVYCFSGSNEPQIPTIDKNTGEITDWKEQKGTK</sequence>
<feature type="region of interest" description="Disordered" evidence="1">
    <location>
        <begin position="25"/>
        <end position="60"/>
    </location>
</feature>
<name>A0A0K2JIK8_SPIKU</name>
<keyword evidence="3" id="KW-1185">Reference proteome</keyword>
<feature type="compositionally biased region" description="Polar residues" evidence="1">
    <location>
        <begin position="45"/>
        <end position="57"/>
    </location>
</feature>
<dbReference type="InterPro" id="IPR054816">
    <property type="entry name" value="Lipoprotein_mollicutes-type_CS"/>
</dbReference>
<protein>
    <submittedName>
        <fullName evidence="2">Spiroplasmavirus-related protein</fullName>
    </submittedName>
</protein>
<proteinExistence type="predicted"/>
<evidence type="ECO:0000313" key="3">
    <source>
        <dbReference type="Proteomes" id="UP000062963"/>
    </source>
</evidence>
<gene>
    <name evidence="2" type="ORF">SKUN_001375</name>
</gene>
<dbReference type="EMBL" id="CP010899">
    <property type="protein sequence ID" value="ALA98242.1"/>
    <property type="molecule type" value="Genomic_DNA"/>
</dbReference>
<evidence type="ECO:0000313" key="2">
    <source>
        <dbReference type="EMBL" id="ALA98242.1"/>
    </source>
</evidence>
<dbReference type="InterPro" id="IPR022160">
    <property type="entry name" value="Phage_1-C74_Orf1"/>
</dbReference>
<reference evidence="2 3" key="1">
    <citation type="journal article" date="2015" name="Genome Announc.">
        <title>Complete Genome Sequence of Spiroplasma kunkelii Strain CR2-3x, Causal Agent of Corn Stunt Disease in Zea mays L.</title>
        <authorList>
            <person name="Davis R.E."/>
            <person name="Shao J."/>
            <person name="Dally E.L."/>
            <person name="Zhao Y."/>
            <person name="Gasparich G.E."/>
            <person name="Gaynor B.J."/>
            <person name="Athey J.C."/>
            <person name="Harrison N.A."/>
            <person name="Donofrio N."/>
        </authorList>
    </citation>
    <scope>NUCLEOTIDE SEQUENCE [LARGE SCALE GENOMIC DNA]</scope>
    <source>
        <strain evidence="2 3">CR2-3x</strain>
    </source>
</reference>
<accession>A0A0K2JIK8</accession>
<organism evidence="2 3">
    <name type="scientific">Spiroplasma kunkelii CR2-3x</name>
    <dbReference type="NCBI Taxonomy" id="273035"/>
    <lineage>
        <taxon>Bacteria</taxon>
        <taxon>Bacillati</taxon>
        <taxon>Mycoplasmatota</taxon>
        <taxon>Mollicutes</taxon>
        <taxon>Entomoplasmatales</taxon>
        <taxon>Spiroplasmataceae</taxon>
        <taxon>Spiroplasma</taxon>
    </lineage>
</organism>
<dbReference type="RefSeq" id="WP_053391307.1">
    <property type="nucleotide sequence ID" value="NZ_CP010899.1"/>
</dbReference>